<dbReference type="PROSITE" id="PS50110">
    <property type="entry name" value="RESPONSE_REGULATORY"/>
    <property type="match status" value="1"/>
</dbReference>
<feature type="domain" description="Histidine kinase" evidence="11">
    <location>
        <begin position="308"/>
        <end position="526"/>
    </location>
</feature>
<dbReference type="Gene3D" id="1.10.287.130">
    <property type="match status" value="1"/>
</dbReference>
<dbReference type="Gene3D" id="3.30.450.20">
    <property type="entry name" value="PAS domain"/>
    <property type="match status" value="2"/>
</dbReference>
<dbReference type="CDD" id="cd00082">
    <property type="entry name" value="HisKA"/>
    <property type="match status" value="1"/>
</dbReference>
<evidence type="ECO:0000256" key="2">
    <source>
        <dbReference type="ARBA" id="ARBA00012438"/>
    </source>
</evidence>
<keyword evidence="4" id="KW-0808">Transferase</keyword>
<evidence type="ECO:0000256" key="1">
    <source>
        <dbReference type="ARBA" id="ARBA00000085"/>
    </source>
</evidence>
<evidence type="ECO:0000256" key="3">
    <source>
        <dbReference type="ARBA" id="ARBA00022553"/>
    </source>
</evidence>
<dbReference type="AlphaFoldDB" id="A0A2S9YYD1"/>
<dbReference type="PANTHER" id="PTHR43065">
    <property type="entry name" value="SENSOR HISTIDINE KINASE"/>
    <property type="match status" value="1"/>
</dbReference>
<evidence type="ECO:0000259" key="12">
    <source>
        <dbReference type="PROSITE" id="PS50110"/>
    </source>
</evidence>
<evidence type="ECO:0000259" key="14">
    <source>
        <dbReference type="PROSITE" id="PS50113"/>
    </source>
</evidence>
<accession>A0A2S9YYD1</accession>
<reference evidence="15 16" key="1">
    <citation type="submission" date="2018-03" db="EMBL/GenBank/DDBJ databases">
        <title>Draft Genome Sequences of the Obligatory Marine Myxobacteria Enhygromyxa salina SWB007.</title>
        <authorList>
            <person name="Poehlein A."/>
            <person name="Moghaddam J.A."/>
            <person name="Harms H."/>
            <person name="Alanjari M."/>
            <person name="Koenig G.M."/>
            <person name="Daniel R."/>
            <person name="Schaeberle T.F."/>
        </authorList>
    </citation>
    <scope>NUCLEOTIDE SEQUENCE [LARGE SCALE GENOMIC DNA]</scope>
    <source>
        <strain evidence="15 16">SWB007</strain>
    </source>
</reference>
<evidence type="ECO:0000256" key="4">
    <source>
        <dbReference type="ARBA" id="ARBA00022679"/>
    </source>
</evidence>
<dbReference type="InterPro" id="IPR001789">
    <property type="entry name" value="Sig_transdc_resp-reg_receiver"/>
</dbReference>
<dbReference type="InterPro" id="IPR003594">
    <property type="entry name" value="HATPase_dom"/>
</dbReference>
<dbReference type="InterPro" id="IPR000700">
    <property type="entry name" value="PAS-assoc_C"/>
</dbReference>
<dbReference type="PROSITE" id="PS50109">
    <property type="entry name" value="HIS_KIN"/>
    <property type="match status" value="1"/>
</dbReference>
<evidence type="ECO:0000256" key="6">
    <source>
        <dbReference type="ARBA" id="ARBA00022777"/>
    </source>
</evidence>
<evidence type="ECO:0000259" key="11">
    <source>
        <dbReference type="PROSITE" id="PS50109"/>
    </source>
</evidence>
<dbReference type="Proteomes" id="UP000238823">
    <property type="component" value="Unassembled WGS sequence"/>
</dbReference>
<dbReference type="PROSITE" id="PS50112">
    <property type="entry name" value="PAS"/>
    <property type="match status" value="2"/>
</dbReference>
<feature type="domain" description="PAC" evidence="14">
    <location>
        <begin position="111"/>
        <end position="164"/>
    </location>
</feature>
<dbReference type="SMART" id="SM00091">
    <property type="entry name" value="PAS"/>
    <property type="match status" value="2"/>
</dbReference>
<dbReference type="Gene3D" id="3.40.50.2300">
    <property type="match status" value="1"/>
</dbReference>
<dbReference type="InterPro" id="IPR013655">
    <property type="entry name" value="PAS_fold_3"/>
</dbReference>
<keyword evidence="10" id="KW-0175">Coiled coil</keyword>
<dbReference type="Gene3D" id="3.30.565.10">
    <property type="entry name" value="Histidine kinase-like ATPase, C-terminal domain"/>
    <property type="match status" value="1"/>
</dbReference>
<dbReference type="CDD" id="cd00130">
    <property type="entry name" value="PAS"/>
    <property type="match status" value="2"/>
</dbReference>
<feature type="domain" description="PAS" evidence="13">
    <location>
        <begin position="31"/>
        <end position="79"/>
    </location>
</feature>
<dbReference type="EC" id="2.7.13.3" evidence="2"/>
<evidence type="ECO:0000313" key="16">
    <source>
        <dbReference type="Proteomes" id="UP000238823"/>
    </source>
</evidence>
<dbReference type="InterPro" id="IPR035965">
    <property type="entry name" value="PAS-like_dom_sf"/>
</dbReference>
<protein>
    <recommendedName>
        <fullName evidence="2">histidine kinase</fullName>
        <ecNumber evidence="2">2.7.13.3</ecNumber>
    </recommendedName>
</protein>
<dbReference type="SUPFAM" id="SSF47384">
    <property type="entry name" value="Homodimeric domain of signal transducing histidine kinase"/>
    <property type="match status" value="1"/>
</dbReference>
<keyword evidence="7" id="KW-0067">ATP-binding</keyword>
<dbReference type="NCBIfam" id="TIGR00229">
    <property type="entry name" value="sensory_box"/>
    <property type="match status" value="2"/>
</dbReference>
<dbReference type="Gene3D" id="2.10.70.100">
    <property type="match status" value="1"/>
</dbReference>
<feature type="domain" description="Response regulatory" evidence="12">
    <location>
        <begin position="547"/>
        <end position="665"/>
    </location>
</feature>
<dbReference type="InterPro" id="IPR036890">
    <property type="entry name" value="HATPase_C_sf"/>
</dbReference>
<organism evidence="15 16">
    <name type="scientific">Enhygromyxa salina</name>
    <dbReference type="NCBI Taxonomy" id="215803"/>
    <lineage>
        <taxon>Bacteria</taxon>
        <taxon>Pseudomonadati</taxon>
        <taxon>Myxococcota</taxon>
        <taxon>Polyangia</taxon>
        <taxon>Nannocystales</taxon>
        <taxon>Nannocystaceae</taxon>
        <taxon>Enhygromyxa</taxon>
    </lineage>
</organism>
<dbReference type="SMART" id="SM00086">
    <property type="entry name" value="PAC"/>
    <property type="match status" value="2"/>
</dbReference>
<dbReference type="PRINTS" id="PR00344">
    <property type="entry name" value="BCTRLSENSOR"/>
</dbReference>
<dbReference type="SMART" id="SM00388">
    <property type="entry name" value="HisKA"/>
    <property type="match status" value="1"/>
</dbReference>
<evidence type="ECO:0000259" key="13">
    <source>
        <dbReference type="PROSITE" id="PS50112"/>
    </source>
</evidence>
<gene>
    <name evidence="15" type="ORF">ENSA7_02880</name>
</gene>
<evidence type="ECO:0000313" key="15">
    <source>
        <dbReference type="EMBL" id="PRQ10082.1"/>
    </source>
</evidence>
<proteinExistence type="predicted"/>
<dbReference type="Pfam" id="PF00512">
    <property type="entry name" value="HisKA"/>
    <property type="match status" value="1"/>
</dbReference>
<dbReference type="GO" id="GO:0005524">
    <property type="term" value="F:ATP binding"/>
    <property type="evidence" value="ECO:0007669"/>
    <property type="project" value="UniProtKB-KW"/>
</dbReference>
<keyword evidence="3 9" id="KW-0597">Phosphoprotein</keyword>
<dbReference type="SMART" id="SM00448">
    <property type="entry name" value="REC"/>
    <property type="match status" value="1"/>
</dbReference>
<evidence type="ECO:0000256" key="10">
    <source>
        <dbReference type="SAM" id="Coils"/>
    </source>
</evidence>
<dbReference type="SUPFAM" id="SSF55874">
    <property type="entry name" value="ATPase domain of HSP90 chaperone/DNA topoisomerase II/histidine kinase"/>
    <property type="match status" value="1"/>
</dbReference>
<dbReference type="PROSITE" id="PS50113">
    <property type="entry name" value="PAC"/>
    <property type="match status" value="2"/>
</dbReference>
<dbReference type="InterPro" id="IPR005467">
    <property type="entry name" value="His_kinase_dom"/>
</dbReference>
<dbReference type="InterPro" id="IPR003661">
    <property type="entry name" value="HisK_dim/P_dom"/>
</dbReference>
<keyword evidence="8" id="KW-0902">Two-component regulatory system</keyword>
<feature type="modified residue" description="4-aspartylphosphate" evidence="9">
    <location>
        <position position="598"/>
    </location>
</feature>
<dbReference type="Pfam" id="PF08447">
    <property type="entry name" value="PAS_3"/>
    <property type="match status" value="1"/>
</dbReference>
<feature type="coiled-coil region" evidence="10">
    <location>
        <begin position="337"/>
        <end position="364"/>
    </location>
</feature>
<dbReference type="SUPFAM" id="SSF52172">
    <property type="entry name" value="CheY-like"/>
    <property type="match status" value="1"/>
</dbReference>
<dbReference type="InterPro" id="IPR000014">
    <property type="entry name" value="PAS"/>
</dbReference>
<comment type="caution">
    <text evidence="15">The sequence shown here is derived from an EMBL/GenBank/DDBJ whole genome shotgun (WGS) entry which is preliminary data.</text>
</comment>
<name>A0A2S9YYD1_9BACT</name>
<feature type="domain" description="PAC" evidence="14">
    <location>
        <begin position="243"/>
        <end position="295"/>
    </location>
</feature>
<dbReference type="InterPro" id="IPR036097">
    <property type="entry name" value="HisK_dim/P_sf"/>
</dbReference>
<dbReference type="Pfam" id="PF02518">
    <property type="entry name" value="HATPase_c"/>
    <property type="match status" value="1"/>
</dbReference>
<keyword evidence="6" id="KW-0418">Kinase</keyword>
<evidence type="ECO:0000256" key="9">
    <source>
        <dbReference type="PROSITE-ProRule" id="PRU00169"/>
    </source>
</evidence>
<dbReference type="Pfam" id="PF13426">
    <property type="entry name" value="PAS_9"/>
    <property type="match status" value="1"/>
</dbReference>
<dbReference type="InterPro" id="IPR011006">
    <property type="entry name" value="CheY-like_superfamily"/>
</dbReference>
<feature type="domain" description="PAS" evidence="13">
    <location>
        <begin position="165"/>
        <end position="237"/>
    </location>
</feature>
<evidence type="ECO:0000256" key="5">
    <source>
        <dbReference type="ARBA" id="ARBA00022741"/>
    </source>
</evidence>
<keyword evidence="5" id="KW-0547">Nucleotide-binding</keyword>
<dbReference type="Pfam" id="PF00072">
    <property type="entry name" value="Response_reg"/>
    <property type="match status" value="1"/>
</dbReference>
<evidence type="ECO:0000256" key="7">
    <source>
        <dbReference type="ARBA" id="ARBA00022840"/>
    </source>
</evidence>
<comment type="catalytic activity">
    <reaction evidence="1">
        <text>ATP + protein L-histidine = ADP + protein N-phospho-L-histidine.</text>
        <dbReference type="EC" id="2.7.13.3"/>
    </reaction>
</comment>
<dbReference type="EMBL" id="PVNL01000004">
    <property type="protein sequence ID" value="PRQ10082.1"/>
    <property type="molecule type" value="Genomic_DNA"/>
</dbReference>
<dbReference type="InterPro" id="IPR001610">
    <property type="entry name" value="PAC"/>
</dbReference>
<sequence length="676" mass="73659">MQRLRDERDRLLRENAELRARATLDEQLNSDATRYELIVSKLAEGVVLHGADGQILTCNPAATRILGLSFDQIAGRSSLDPRWQAIREDGTPFSGDTHPAMISLRTGEALSDVIMGVRKPDGSLTWISIHSQPLFHDGHEMPHAVVASFADITAFKQSEARARVSEQKLRFALEVARMGIWQWNAETGRVRWSDAVAGIFGLEPGAFAKTYEAYVSLVHPADRTSFEATVQRTLTSGPANDDFIIEHRVLHPDGTTHWVANFGRVLRNEQGTPVGMAGTVTDISARKSLEDQLVLSQRMQTVGRLAGGVAHDFNNLLTAILGCSELGLLHRDLDPEVRDSLETIREASERAARLTKQLLSFARKQVLELEVFDLEELVRDTQRLLSRIIGEDVEIQMQIGSGPAWIRADRAQIEQVVVNLAVNARDAMPSGGVLGIEVAVRTRDGSTSESLPAGSYALLEVRDTGHGIDATTLAHIFDPFFTTKTEGTGLGLSTCYGIVKQLGGEILVASEVGRGSRFSIYLPLALAPTDRVDAKLAPVAPRSGSGRILLAEDDAVVRATVERGLRAIGYEVLSAASGPAALELLASASGAIDLLISDIVMPNMTGYELAVRVRQQLPKLEVLFVSGYADRSLDRERAHPTIADAIHLPKPYTVSRLAEVIAELLSASRMPFFSPR</sequence>
<dbReference type="PANTHER" id="PTHR43065:SF46">
    <property type="entry name" value="C4-DICARBOXYLATE TRANSPORT SENSOR PROTEIN DCTB"/>
    <property type="match status" value="1"/>
</dbReference>
<dbReference type="GO" id="GO:0000155">
    <property type="term" value="F:phosphorelay sensor kinase activity"/>
    <property type="evidence" value="ECO:0007669"/>
    <property type="project" value="InterPro"/>
</dbReference>
<dbReference type="SUPFAM" id="SSF55785">
    <property type="entry name" value="PYP-like sensor domain (PAS domain)"/>
    <property type="match status" value="2"/>
</dbReference>
<evidence type="ECO:0000256" key="8">
    <source>
        <dbReference type="ARBA" id="ARBA00023012"/>
    </source>
</evidence>
<dbReference type="InterPro" id="IPR004358">
    <property type="entry name" value="Sig_transdc_His_kin-like_C"/>
</dbReference>
<dbReference type="SMART" id="SM00387">
    <property type="entry name" value="HATPase_c"/>
    <property type="match status" value="1"/>
</dbReference>